<keyword evidence="5 10" id="KW-0812">Transmembrane</keyword>
<dbReference type="SUPFAM" id="SSF53448">
    <property type="entry name" value="Nucleotide-diphospho-sugar transferases"/>
    <property type="match status" value="1"/>
</dbReference>
<evidence type="ECO:0000256" key="8">
    <source>
        <dbReference type="ARBA" id="ARBA00023136"/>
    </source>
</evidence>
<protein>
    <submittedName>
        <fullName evidence="11">Uncharacterized protein</fullName>
    </submittedName>
</protein>
<keyword evidence="9" id="KW-0325">Glycoprotein</keyword>
<dbReference type="Pfam" id="PF11051">
    <property type="entry name" value="Mannosyl_trans3"/>
    <property type="match status" value="1"/>
</dbReference>
<dbReference type="InterPro" id="IPR022751">
    <property type="entry name" value="Alpha_mannosyltransferase"/>
</dbReference>
<dbReference type="PANTHER" id="PTHR31392:SF1">
    <property type="entry name" value="ALPHA-1,3-MANNOSYLTRANSFERASE MNN1-RELATED"/>
    <property type="match status" value="1"/>
</dbReference>
<dbReference type="GO" id="GO:0005794">
    <property type="term" value="C:Golgi apparatus"/>
    <property type="evidence" value="ECO:0007669"/>
    <property type="project" value="TreeGrafter"/>
</dbReference>
<comment type="caution">
    <text evidence="11">The sequence shown here is derived from an EMBL/GenBank/DDBJ whole genome shotgun (WGS) entry which is preliminary data.</text>
</comment>
<evidence type="ECO:0000256" key="10">
    <source>
        <dbReference type="SAM" id="Phobius"/>
    </source>
</evidence>
<evidence type="ECO:0000313" key="11">
    <source>
        <dbReference type="EMBL" id="OQR89777.1"/>
    </source>
</evidence>
<dbReference type="GO" id="GO:0006493">
    <property type="term" value="P:protein O-linked glycosylation"/>
    <property type="evidence" value="ECO:0007669"/>
    <property type="project" value="TreeGrafter"/>
</dbReference>
<feature type="transmembrane region" description="Helical" evidence="10">
    <location>
        <begin position="15"/>
        <end position="35"/>
    </location>
</feature>
<reference evidence="11 12" key="1">
    <citation type="journal article" date="2014" name="Genome Biol. Evol.">
        <title>The secreted proteins of Achlya hypogyna and Thraustotheca clavata identify the ancestral oomycete secretome and reveal gene acquisitions by horizontal gene transfer.</title>
        <authorList>
            <person name="Misner I."/>
            <person name="Blouin N."/>
            <person name="Leonard G."/>
            <person name="Richards T.A."/>
            <person name="Lane C.E."/>
        </authorList>
    </citation>
    <scope>NUCLEOTIDE SEQUENCE [LARGE SCALE GENOMIC DNA]</scope>
    <source>
        <strain evidence="11 12">ATCC 48635</strain>
    </source>
</reference>
<gene>
    <name evidence="11" type="ORF">ACHHYP_06058</name>
</gene>
<dbReference type="EMBL" id="JNBR01000737">
    <property type="protein sequence ID" value="OQR89777.1"/>
    <property type="molecule type" value="Genomic_DNA"/>
</dbReference>
<keyword evidence="3" id="KW-0328">Glycosyltransferase</keyword>
<keyword evidence="6" id="KW-0735">Signal-anchor</keyword>
<keyword evidence="4" id="KW-0808">Transferase</keyword>
<dbReference type="PANTHER" id="PTHR31392">
    <property type="entry name" value="ALPHA-1,3-MANNOSYLTRANSFERASE MNN1-RELATED"/>
    <property type="match status" value="1"/>
</dbReference>
<keyword evidence="7 10" id="KW-1133">Transmembrane helix</keyword>
<dbReference type="AlphaFoldDB" id="A0A1V9YVU3"/>
<name>A0A1V9YVU3_ACHHY</name>
<organism evidence="11 12">
    <name type="scientific">Achlya hypogyna</name>
    <name type="common">Oomycete</name>
    <name type="synonym">Protoachlya hypogyna</name>
    <dbReference type="NCBI Taxonomy" id="1202772"/>
    <lineage>
        <taxon>Eukaryota</taxon>
        <taxon>Sar</taxon>
        <taxon>Stramenopiles</taxon>
        <taxon>Oomycota</taxon>
        <taxon>Saprolegniomycetes</taxon>
        <taxon>Saprolegniales</taxon>
        <taxon>Achlyaceae</taxon>
        <taxon>Achlya</taxon>
    </lineage>
</organism>
<accession>A0A1V9YVU3</accession>
<sequence>MASKRALGQASQRRLPMLALAIGLLVTMSMYFVIFSSSRLDVASPSQREWAAGVESYNSDFMQYKRGIVMCLFDGMVPMAVSLVQELRALGNTDLVQMYHCNGELSPSSQRIITMMDSHVQIIDGCAEMVASGKLSAGQANDFRSFWLKPLALVHTHLEDVVLIDADDLVFQDVSQLWDVPQYKATGTIFFYDREIGKHEYLQGDYTVNDEVLSNVKALYHTFDYAQFGLNKAQPSAHLIQSLAWTGDSAHEQDSSIVVVNKPKAPKAMEILWRLVTEDRYRIGFSYGDKELFWLAYELAHLPYSFSPWANSGAARPGNMREHPDTLCGSFS</sequence>
<evidence type="ECO:0000256" key="3">
    <source>
        <dbReference type="ARBA" id="ARBA00022676"/>
    </source>
</evidence>
<evidence type="ECO:0000256" key="6">
    <source>
        <dbReference type="ARBA" id="ARBA00022968"/>
    </source>
</evidence>
<proteinExistence type="inferred from homology"/>
<dbReference type="GO" id="GO:0016020">
    <property type="term" value="C:membrane"/>
    <property type="evidence" value="ECO:0007669"/>
    <property type="project" value="UniProtKB-SubCell"/>
</dbReference>
<evidence type="ECO:0000256" key="5">
    <source>
        <dbReference type="ARBA" id="ARBA00022692"/>
    </source>
</evidence>
<dbReference type="Proteomes" id="UP000243579">
    <property type="component" value="Unassembled WGS sequence"/>
</dbReference>
<evidence type="ECO:0000256" key="7">
    <source>
        <dbReference type="ARBA" id="ARBA00022989"/>
    </source>
</evidence>
<dbReference type="OrthoDB" id="430354at2759"/>
<dbReference type="Gene3D" id="3.90.550.10">
    <property type="entry name" value="Spore Coat Polysaccharide Biosynthesis Protein SpsA, Chain A"/>
    <property type="match status" value="1"/>
</dbReference>
<keyword evidence="8 10" id="KW-0472">Membrane</keyword>
<evidence type="ECO:0000313" key="12">
    <source>
        <dbReference type="Proteomes" id="UP000243579"/>
    </source>
</evidence>
<dbReference type="GO" id="GO:0000033">
    <property type="term" value="F:alpha-1,3-mannosyltransferase activity"/>
    <property type="evidence" value="ECO:0007669"/>
    <property type="project" value="TreeGrafter"/>
</dbReference>
<dbReference type="STRING" id="1202772.A0A1V9YVU3"/>
<keyword evidence="12" id="KW-1185">Reference proteome</keyword>
<evidence type="ECO:0000256" key="1">
    <source>
        <dbReference type="ARBA" id="ARBA00004606"/>
    </source>
</evidence>
<comment type="subcellular location">
    <subcellularLocation>
        <location evidence="1">Membrane</location>
        <topology evidence="1">Single-pass type II membrane protein</topology>
    </subcellularLocation>
</comment>
<evidence type="ECO:0000256" key="2">
    <source>
        <dbReference type="ARBA" id="ARBA00009105"/>
    </source>
</evidence>
<evidence type="ECO:0000256" key="4">
    <source>
        <dbReference type="ARBA" id="ARBA00022679"/>
    </source>
</evidence>
<comment type="similarity">
    <text evidence="2">Belongs to the MNN1/MNT family.</text>
</comment>
<dbReference type="InterPro" id="IPR029044">
    <property type="entry name" value="Nucleotide-diphossugar_trans"/>
</dbReference>
<evidence type="ECO:0000256" key="9">
    <source>
        <dbReference type="ARBA" id="ARBA00023180"/>
    </source>
</evidence>